<keyword evidence="1" id="KW-0488">Methylation</keyword>
<name>A0A0F8Z5U0_9ZZZZ</name>
<reference evidence="2" key="1">
    <citation type="journal article" date="2015" name="Nature">
        <title>Complex archaea that bridge the gap between prokaryotes and eukaryotes.</title>
        <authorList>
            <person name="Spang A."/>
            <person name="Saw J.H."/>
            <person name="Jorgensen S.L."/>
            <person name="Zaremba-Niedzwiedzka K."/>
            <person name="Martijn J."/>
            <person name="Lind A.E."/>
            <person name="van Eijk R."/>
            <person name="Schleper C."/>
            <person name="Guy L."/>
            <person name="Ettema T.J."/>
        </authorList>
    </citation>
    <scope>NUCLEOTIDE SEQUENCE</scope>
</reference>
<dbReference type="Pfam" id="PF00114">
    <property type="entry name" value="Pilin"/>
    <property type="match status" value="1"/>
</dbReference>
<dbReference type="GO" id="GO:0007155">
    <property type="term" value="P:cell adhesion"/>
    <property type="evidence" value="ECO:0007669"/>
    <property type="project" value="InterPro"/>
</dbReference>
<dbReference type="Gene3D" id="3.30.700.10">
    <property type="entry name" value="Glycoprotein, Type 4 Pilin"/>
    <property type="match status" value="1"/>
</dbReference>
<comment type="caution">
    <text evidence="2">The sequence shown here is derived from an EMBL/GenBank/DDBJ whole genome shotgun (WGS) entry which is preliminary data.</text>
</comment>
<proteinExistence type="predicted"/>
<dbReference type="AlphaFoldDB" id="A0A0F8Z5U0"/>
<gene>
    <name evidence="2" type="ORF">LCGC14_2736090</name>
</gene>
<dbReference type="InterPro" id="IPR045584">
    <property type="entry name" value="Pilin-like"/>
</dbReference>
<evidence type="ECO:0000313" key="2">
    <source>
        <dbReference type="EMBL" id="KKK89142.1"/>
    </source>
</evidence>
<dbReference type="NCBIfam" id="TIGR02532">
    <property type="entry name" value="IV_pilin_GFxxxE"/>
    <property type="match status" value="1"/>
</dbReference>
<dbReference type="InterPro" id="IPR012902">
    <property type="entry name" value="N_methyl_site"/>
</dbReference>
<dbReference type="InterPro" id="IPR001082">
    <property type="entry name" value="Pilin"/>
</dbReference>
<dbReference type="EMBL" id="LAZR01049649">
    <property type="protein sequence ID" value="KKK89142.1"/>
    <property type="molecule type" value="Genomic_DNA"/>
</dbReference>
<evidence type="ECO:0000256" key="1">
    <source>
        <dbReference type="ARBA" id="ARBA00022481"/>
    </source>
</evidence>
<protein>
    <recommendedName>
        <fullName evidence="3">Type II secretion system protein GspG C-terminal domain-containing protein</fullName>
    </recommendedName>
</protein>
<accession>A0A0F8Z5U0</accession>
<sequence length="167" mass="18427">MKTNKRSAKPLKSKAFSLIEMLVVLTIIAILLTIAIPSSDGKVDKIRIRETIKLISLYKDKIAEFYTVNGVFPESNEQAGIPEPEKIIGNYLSAVEIKKGGFHLLLGNKISSKLQGKTLTIRPVFVPESLLSPISWICGYDAIPEGMESPTSNNTDIEKQLLPLECL</sequence>
<organism evidence="2">
    <name type="scientific">marine sediment metagenome</name>
    <dbReference type="NCBI Taxonomy" id="412755"/>
    <lineage>
        <taxon>unclassified sequences</taxon>
        <taxon>metagenomes</taxon>
        <taxon>ecological metagenomes</taxon>
    </lineage>
</organism>
<dbReference type="GO" id="GO:0009289">
    <property type="term" value="C:pilus"/>
    <property type="evidence" value="ECO:0007669"/>
    <property type="project" value="InterPro"/>
</dbReference>
<dbReference type="Pfam" id="PF07963">
    <property type="entry name" value="N_methyl"/>
    <property type="match status" value="1"/>
</dbReference>
<evidence type="ECO:0008006" key="3">
    <source>
        <dbReference type="Google" id="ProtNLM"/>
    </source>
</evidence>
<dbReference type="SUPFAM" id="SSF54523">
    <property type="entry name" value="Pili subunits"/>
    <property type="match status" value="1"/>
</dbReference>